<dbReference type="AlphaFoldDB" id="A0A128ERE8"/>
<dbReference type="EC" id="2.4.1.129" evidence="16"/>
<dbReference type="Gene3D" id="3.40.710.10">
    <property type="entry name" value="DD-peptidase/beta-lactamase superfamily"/>
    <property type="match status" value="1"/>
</dbReference>
<dbReference type="EMBL" id="FIZP01000016">
    <property type="protein sequence ID" value="CZE49263.1"/>
    <property type="molecule type" value="Genomic_DNA"/>
</dbReference>
<dbReference type="Pfam" id="PF00905">
    <property type="entry name" value="Transpeptidase"/>
    <property type="match status" value="1"/>
</dbReference>
<keyword evidence="16" id="KW-0808">Transferase</keyword>
<dbReference type="Pfam" id="PF03717">
    <property type="entry name" value="PBP_dimer"/>
    <property type="match status" value="1"/>
</dbReference>
<feature type="domain" description="Penicillin-binding protein dimerisation" evidence="15">
    <location>
        <begin position="46"/>
        <end position="217"/>
    </location>
</feature>
<keyword evidence="17" id="KW-1185">Reference proteome</keyword>
<dbReference type="RefSeq" id="WP_075494914.1">
    <property type="nucleotide sequence ID" value="NZ_CP053844.1"/>
</dbReference>
<evidence type="ECO:0000313" key="16">
    <source>
        <dbReference type="EMBL" id="CZE49263.1"/>
    </source>
</evidence>
<evidence type="ECO:0000256" key="5">
    <source>
        <dbReference type="ARBA" id="ARBA00022645"/>
    </source>
</evidence>
<reference evidence="16 17" key="1">
    <citation type="submission" date="2016-02" db="EMBL/GenBank/DDBJ databases">
        <authorList>
            <consortium name="Pathogen Informatics"/>
        </authorList>
    </citation>
    <scope>NUCLEOTIDE SEQUENCE [LARGE SCALE GENOMIC DNA]</scope>
    <source>
        <strain evidence="16 17">RC20</strain>
    </source>
</reference>
<evidence type="ECO:0000256" key="12">
    <source>
        <dbReference type="ARBA" id="ARBA00023136"/>
    </source>
</evidence>
<proteinExistence type="predicted"/>
<protein>
    <submittedName>
        <fullName evidence="16">Penicillin-binding protein 2</fullName>
        <ecNumber evidence="16">2.4.1.129</ecNumber>
    </submittedName>
</protein>
<dbReference type="GO" id="GO:0071972">
    <property type="term" value="F:peptidoglycan L,D-transpeptidase activity"/>
    <property type="evidence" value="ECO:0007669"/>
    <property type="project" value="TreeGrafter"/>
</dbReference>
<feature type="domain" description="Penicillin-binding protein transpeptidase" evidence="14">
    <location>
        <begin position="248"/>
        <end position="582"/>
    </location>
</feature>
<dbReference type="GO" id="GO:0009002">
    <property type="term" value="F:serine-type D-Ala-D-Ala carboxypeptidase activity"/>
    <property type="evidence" value="ECO:0007669"/>
    <property type="project" value="InterPro"/>
</dbReference>
<evidence type="ECO:0000256" key="1">
    <source>
        <dbReference type="ARBA" id="ARBA00004167"/>
    </source>
</evidence>
<dbReference type="GO" id="GO:0005886">
    <property type="term" value="C:plasma membrane"/>
    <property type="evidence" value="ECO:0007669"/>
    <property type="project" value="UniProtKB-SubCell"/>
</dbReference>
<gene>
    <name evidence="16" type="primary">mrdA</name>
    <name evidence="16" type="ORF">ERS672216_01838</name>
</gene>
<evidence type="ECO:0000256" key="9">
    <source>
        <dbReference type="ARBA" id="ARBA00022960"/>
    </source>
</evidence>
<keyword evidence="9" id="KW-0133">Cell shape</keyword>
<keyword evidence="10" id="KW-0573">Peptidoglycan synthesis</keyword>
<dbReference type="FunFam" id="3.40.710.10:FF:000024">
    <property type="entry name" value="Penicillin-binding protein 2"/>
    <property type="match status" value="1"/>
</dbReference>
<dbReference type="Proteomes" id="UP000069632">
    <property type="component" value="Unassembled WGS sequence"/>
</dbReference>
<keyword evidence="11" id="KW-1133">Transmembrane helix</keyword>
<evidence type="ECO:0000256" key="13">
    <source>
        <dbReference type="ARBA" id="ARBA00023316"/>
    </source>
</evidence>
<dbReference type="InterPro" id="IPR017790">
    <property type="entry name" value="Penicillin-binding_protein_2"/>
</dbReference>
<dbReference type="GO" id="GO:0009252">
    <property type="term" value="P:peptidoglycan biosynthetic process"/>
    <property type="evidence" value="ECO:0007669"/>
    <property type="project" value="UniProtKB-KW"/>
</dbReference>
<keyword evidence="6" id="KW-0645">Protease</keyword>
<evidence type="ECO:0000256" key="6">
    <source>
        <dbReference type="ARBA" id="ARBA00022670"/>
    </source>
</evidence>
<dbReference type="InterPro" id="IPR005311">
    <property type="entry name" value="PBP_dimer"/>
</dbReference>
<evidence type="ECO:0000256" key="2">
    <source>
        <dbReference type="ARBA" id="ARBA00004236"/>
    </source>
</evidence>
<dbReference type="InterPro" id="IPR001460">
    <property type="entry name" value="PCN-bd_Tpept"/>
</dbReference>
<dbReference type="SUPFAM" id="SSF56519">
    <property type="entry name" value="Penicillin binding protein dimerisation domain"/>
    <property type="match status" value="1"/>
</dbReference>
<keyword evidence="4" id="KW-0997">Cell inner membrane</keyword>
<keyword evidence="16" id="KW-0328">Glycosyltransferase</keyword>
<evidence type="ECO:0000256" key="7">
    <source>
        <dbReference type="ARBA" id="ARBA00022692"/>
    </source>
</evidence>
<evidence type="ECO:0000259" key="14">
    <source>
        <dbReference type="Pfam" id="PF00905"/>
    </source>
</evidence>
<dbReference type="PANTHER" id="PTHR30627">
    <property type="entry name" value="PEPTIDOGLYCAN D,D-TRANSPEPTIDASE"/>
    <property type="match status" value="1"/>
</dbReference>
<dbReference type="GO" id="GO:0006508">
    <property type="term" value="P:proteolysis"/>
    <property type="evidence" value="ECO:0007669"/>
    <property type="project" value="UniProtKB-KW"/>
</dbReference>
<keyword evidence="8" id="KW-0378">Hydrolase</keyword>
<dbReference type="GO" id="GO:0071555">
    <property type="term" value="P:cell wall organization"/>
    <property type="evidence" value="ECO:0007669"/>
    <property type="project" value="UniProtKB-KW"/>
</dbReference>
<accession>A0A128ERE8</accession>
<keyword evidence="7" id="KW-0812">Transmembrane</keyword>
<sequence>MRLRLAFCAVVLVWIVLLVRIYYLSIKSNEYYAEIAEDNVVRTKLIAPTRGQILDSKGRPIAINRLGFSISLAPHLKQDVRMVEIEKIVSIFPDQNATLLEKEYKKQNSPYNQDFIQIVDFIDYDTVLPHFAELNLRPNLKLDSSSKRHYPYNFLASHIIGYVGRSTTKDMEKDSLAKLTNYVGRSGVEAFYNNVLQGSSGVRKTKVTALNQVVEEILYEKPKSQDIALNIDMELQQFLKDTFGDAAGAAVVMDVNTGAIIAAGSFPEYNLNPFVTGITQKEWDGLIQDLKHPFTNKLVNGLYPPGSVIKMGVGMSFLNSGKIGREKTYFCGGYIELGKRKFRCWKASGHGNMNLNDAIRESCDVYFYEGSLEVGIDFIAQNLERYGFGKKTGVDLPNEFVGTVPSKAWKMEKYNQQWFMGETVNASIGQGYFLTTPMQVAKYTAEIASGKGLTPHFLKSIDGKDVEFKPTELFTPFEKEQLPYIRKAMYEVANHPKGTVYRLLKDNIVPIAAKTGTAQVISIPQSEIVRMKEKDMEYFHRSHAWMTTYGPYDNPQYAVTVMVEHGGGGGSAGGPIIKKIYKKLVEMGYIKLPEVVEKTVKKGKK</sequence>
<dbReference type="Gene3D" id="3.30.1390.30">
    <property type="entry name" value="Penicillin-binding protein 2a, domain 3"/>
    <property type="match status" value="1"/>
</dbReference>
<keyword evidence="12" id="KW-0472">Membrane</keyword>
<keyword evidence="13" id="KW-0961">Cell wall biogenesis/degradation</keyword>
<evidence type="ECO:0000313" key="17">
    <source>
        <dbReference type="Proteomes" id="UP000069632"/>
    </source>
</evidence>
<dbReference type="GO" id="GO:0016757">
    <property type="term" value="F:glycosyltransferase activity"/>
    <property type="evidence" value="ECO:0007669"/>
    <property type="project" value="UniProtKB-KW"/>
</dbReference>
<dbReference type="GO" id="GO:0008658">
    <property type="term" value="F:penicillin binding"/>
    <property type="evidence" value="ECO:0007669"/>
    <property type="project" value="InterPro"/>
</dbReference>
<keyword evidence="3" id="KW-1003">Cell membrane</keyword>
<dbReference type="SUPFAM" id="SSF56601">
    <property type="entry name" value="beta-lactamase/transpeptidase-like"/>
    <property type="match status" value="1"/>
</dbReference>
<dbReference type="NCBIfam" id="TIGR03423">
    <property type="entry name" value="pbp2_mrdA"/>
    <property type="match status" value="1"/>
</dbReference>
<evidence type="ECO:0000256" key="10">
    <source>
        <dbReference type="ARBA" id="ARBA00022984"/>
    </source>
</evidence>
<dbReference type="OrthoDB" id="9766847at2"/>
<organism evidence="16 17">
    <name type="scientific">Campylobacter geochelonis</name>
    <dbReference type="NCBI Taxonomy" id="1780362"/>
    <lineage>
        <taxon>Bacteria</taxon>
        <taxon>Pseudomonadati</taxon>
        <taxon>Campylobacterota</taxon>
        <taxon>Epsilonproteobacteria</taxon>
        <taxon>Campylobacterales</taxon>
        <taxon>Campylobacteraceae</taxon>
        <taxon>Campylobacter</taxon>
    </lineage>
</organism>
<evidence type="ECO:0000256" key="11">
    <source>
        <dbReference type="ARBA" id="ARBA00022989"/>
    </source>
</evidence>
<dbReference type="InterPro" id="IPR036138">
    <property type="entry name" value="PBP_dimer_sf"/>
</dbReference>
<name>A0A128ERE8_9BACT</name>
<comment type="subcellular location">
    <subcellularLocation>
        <location evidence="2">Cell membrane</location>
    </subcellularLocation>
    <subcellularLocation>
        <location evidence="1">Membrane</location>
        <topology evidence="1">Single-pass membrane protein</topology>
    </subcellularLocation>
</comment>
<dbReference type="PANTHER" id="PTHR30627:SF2">
    <property type="entry name" value="PEPTIDOGLYCAN D,D-TRANSPEPTIDASE MRDA"/>
    <property type="match status" value="1"/>
</dbReference>
<dbReference type="Gene3D" id="3.90.1310.10">
    <property type="entry name" value="Penicillin-binding protein 2a (Domain 2)"/>
    <property type="match status" value="1"/>
</dbReference>
<dbReference type="GO" id="GO:0008360">
    <property type="term" value="P:regulation of cell shape"/>
    <property type="evidence" value="ECO:0007669"/>
    <property type="project" value="UniProtKB-KW"/>
</dbReference>
<dbReference type="InterPro" id="IPR012338">
    <property type="entry name" value="Beta-lactam/transpept-like"/>
</dbReference>
<evidence type="ECO:0000256" key="3">
    <source>
        <dbReference type="ARBA" id="ARBA00022475"/>
    </source>
</evidence>
<evidence type="ECO:0000256" key="4">
    <source>
        <dbReference type="ARBA" id="ARBA00022519"/>
    </source>
</evidence>
<keyword evidence="5" id="KW-0121">Carboxypeptidase</keyword>
<evidence type="ECO:0000256" key="8">
    <source>
        <dbReference type="ARBA" id="ARBA00022801"/>
    </source>
</evidence>
<evidence type="ECO:0000259" key="15">
    <source>
        <dbReference type="Pfam" id="PF03717"/>
    </source>
</evidence>
<dbReference type="InterPro" id="IPR050515">
    <property type="entry name" value="Beta-lactam/transpept"/>
</dbReference>